<dbReference type="FunFam" id="1.10.238.10:FF:000025">
    <property type="entry name" value="serine/threonine-protein phosphatase 2A regulatory subunit B'' subunit alpha"/>
    <property type="match status" value="1"/>
</dbReference>
<protein>
    <submittedName>
        <fullName evidence="5">Serine/threonine-protein phosphatase 2A regulatory subunit B'' subunit alpha</fullName>
    </submittedName>
</protein>
<keyword evidence="1" id="KW-0479">Metal-binding</keyword>
<dbReference type="FunFam" id="1.10.238.220:FF:000001">
    <property type="entry name" value="Serine/threonine-protein phosphatase 2A regulatory subunit B'' subunit alpha"/>
    <property type="match status" value="1"/>
</dbReference>
<feature type="compositionally biased region" description="Polar residues" evidence="3">
    <location>
        <begin position="541"/>
        <end position="560"/>
    </location>
</feature>
<accession>A0A226F2G4</accession>
<reference evidence="5 6" key="1">
    <citation type="submission" date="2015-12" db="EMBL/GenBank/DDBJ databases">
        <title>The genome of Folsomia candida.</title>
        <authorList>
            <person name="Faddeeva A."/>
            <person name="Derks M.F."/>
            <person name="Anvar Y."/>
            <person name="Smit S."/>
            <person name="Van Straalen N."/>
            <person name="Roelofs D."/>
        </authorList>
    </citation>
    <scope>NUCLEOTIDE SEQUENCE [LARGE SCALE GENOMIC DNA]</scope>
    <source>
        <strain evidence="5 6">VU population</strain>
        <tissue evidence="5">Whole body</tissue>
    </source>
</reference>
<comment type="caution">
    <text evidence="5">The sequence shown here is derived from an EMBL/GenBank/DDBJ whole genome shotgun (WGS) entry which is preliminary data.</text>
</comment>
<sequence length="1331" mass="147800">MKKHQSQKTQDCFLSSGDLQPENNTLVVAAEGKLVNVNKKITGMDNKPRKRPKHNLSKLSLTLADLSLDTSDQDIPSPLLPGKQESPLLSITPPNVFHKLQFLSTTPPTGRKPLTPLIPTTSSTFFTKDANGNIIEDGEGGGKRRHSLPASLEEGKQGIPKMTPQLDYLFQQFLSTQENWDLIMSDISECELGRGPARFKSLLQKDKTHQRQPPPPPASSSPSPSVNTEVINANLNVNLVNIPKNHTTFPLKAEPVPTATPFLMLSLPQTFSPPPSPSSSSSSSSRSNSGLRNQKPKVSVPNSSEMSSEEVAELAQAIHNHADVLYESWRKGQEAFNMKRMEDTLELLADPGLTPKLEHLVSTFVRRDKAKRQQFNSPEGAGGNDSQNQRRESSPIGGVNNNTRKPLPKSILAVVQRFEPQQSLSPPGPKGQEIPVLIHSSREASPATTTGDNNPARINLPGVGPVTKNVVWAETINKHNTTTERIGDRGSSPIPTPINIKTYLDSSNQATNNGITKTIISPTTGKIVRERTIPIERSNDTNDSSFNNKNNGVSLQSASTRDNRFSPGRVISTAGPTISPTYTTNALEQEEEKLLRALQVNQVVVAPKYSSNKIGSSIPPREKVLFQTKVDFAKERIRQSQEHPLTQQRLELQKRLSLPNGNLAAAIALQQGKLKFQPSRSAHSALDETDLHGHGQVHNGGGKEITNGKSFVRFGPGATVADRVQLFEKYPTHIGPPLVGHGHGSRAQSPIRTPGHVITHPIHIQHSSEPHSQLHQPPSSGSVSNDSQLPFTSQPVQTQNSCLASANNVVGNVNSNAHAPWRISPARDVRSLIISQPSESTGVVSRKSTDPIPTTVVSPVLVSSPPPPALTSKKHPKDKVPRVGTCGPPVSKSVPKFFWPEGKPTSNTVLQNTLTKAECKLKEENNCVNYDKFGELMVASGLPLYWKKPFWMALCLSPDGICTSKIFIPFLRYLLTDVPDDAAKFVRILSSASRNFPVGYDKNNYNNNNTNMNIKYYTDHGNYCQDLKFVELTMTEFVQMIQDIIDTHPGLGFLRDAPEFHSRYITTVISRIFYKVNRSWSGRLTLTEIRRSNLLGIIKRLEEETDINTITEYFSYEHFYVIYCKFWELDKDHDLLIDKHDLAAHAEHAMSSRIIERIFSGTVLRGWDVANPLMAAHDKMTYSDFVWFLLSEEDKKTPTAIEYWFRCLDVDGDGIISPYELQYFYSEQENRIESLGIEPLHFSNVYCQIVDMLHCSSTGIRLKDLKNNPYLAANVFNTVFNLEKYLEHEQRDPFAASPGNQENGEGDSDWDRYAATEYELLIAEESPGDHL</sequence>
<organism evidence="5 6">
    <name type="scientific">Folsomia candida</name>
    <name type="common">Springtail</name>
    <dbReference type="NCBI Taxonomy" id="158441"/>
    <lineage>
        <taxon>Eukaryota</taxon>
        <taxon>Metazoa</taxon>
        <taxon>Ecdysozoa</taxon>
        <taxon>Arthropoda</taxon>
        <taxon>Hexapoda</taxon>
        <taxon>Collembola</taxon>
        <taxon>Entomobryomorpha</taxon>
        <taxon>Isotomoidea</taxon>
        <taxon>Isotomidae</taxon>
        <taxon>Proisotominae</taxon>
        <taxon>Folsomia</taxon>
    </lineage>
</organism>
<dbReference type="SUPFAM" id="SSF47473">
    <property type="entry name" value="EF-hand"/>
    <property type="match status" value="2"/>
</dbReference>
<evidence type="ECO:0000256" key="2">
    <source>
        <dbReference type="ARBA" id="ARBA00022837"/>
    </source>
</evidence>
<dbReference type="PROSITE" id="PS00018">
    <property type="entry name" value="EF_HAND_1"/>
    <property type="match status" value="1"/>
</dbReference>
<dbReference type="PANTHER" id="PTHR14095">
    <property type="entry name" value="PHOSPHATASE 2A REGULATORY SUBUNIT-RELATED"/>
    <property type="match status" value="1"/>
</dbReference>
<dbReference type="InterPro" id="IPR002048">
    <property type="entry name" value="EF_hand_dom"/>
</dbReference>
<dbReference type="Gene3D" id="1.10.238.10">
    <property type="entry name" value="EF-hand"/>
    <property type="match status" value="1"/>
</dbReference>
<proteinExistence type="predicted"/>
<dbReference type="Pfam" id="PF17958">
    <property type="entry name" value="EF-hand_13"/>
    <property type="match status" value="1"/>
</dbReference>
<keyword evidence="2" id="KW-0106">Calcium</keyword>
<evidence type="ECO:0000313" key="6">
    <source>
        <dbReference type="Proteomes" id="UP000198287"/>
    </source>
</evidence>
<dbReference type="PANTHER" id="PTHR14095:SF0">
    <property type="entry name" value="MIP22305P"/>
    <property type="match status" value="1"/>
</dbReference>
<feature type="region of interest" description="Disordered" evidence="3">
    <location>
        <begin position="205"/>
        <end position="228"/>
    </location>
</feature>
<feature type="region of interest" description="Disordered" evidence="3">
    <location>
        <begin position="265"/>
        <end position="311"/>
    </location>
</feature>
<dbReference type="CDD" id="cd21504">
    <property type="entry name" value="PPP2R3A_B-like"/>
    <property type="match status" value="1"/>
</dbReference>
<feature type="region of interest" description="Disordered" evidence="3">
    <location>
        <begin position="537"/>
        <end position="577"/>
    </location>
</feature>
<dbReference type="OrthoDB" id="5586at2759"/>
<dbReference type="InterPro" id="IPR041534">
    <property type="entry name" value="EF-hand_13"/>
</dbReference>
<dbReference type="PROSITE" id="PS50222">
    <property type="entry name" value="EF_HAND_2"/>
    <property type="match status" value="1"/>
</dbReference>
<dbReference type="GO" id="GO:0005509">
    <property type="term" value="F:calcium ion binding"/>
    <property type="evidence" value="ECO:0007669"/>
    <property type="project" value="InterPro"/>
</dbReference>
<evidence type="ECO:0000256" key="1">
    <source>
        <dbReference type="ARBA" id="ARBA00022723"/>
    </source>
</evidence>
<gene>
    <name evidence="5" type="ORF">Fcan01_02792</name>
</gene>
<dbReference type="STRING" id="158441.A0A226F2G4"/>
<evidence type="ECO:0000259" key="4">
    <source>
        <dbReference type="PROSITE" id="PS50222"/>
    </source>
</evidence>
<keyword evidence="6" id="KW-1185">Reference proteome</keyword>
<dbReference type="InterPro" id="IPR018247">
    <property type="entry name" value="EF_Hand_1_Ca_BS"/>
</dbReference>
<dbReference type="GO" id="GO:0000159">
    <property type="term" value="C:protein phosphatase type 2A complex"/>
    <property type="evidence" value="ECO:0007669"/>
    <property type="project" value="TreeGrafter"/>
</dbReference>
<feature type="region of interest" description="Disordered" evidence="3">
    <location>
        <begin position="766"/>
        <end position="799"/>
    </location>
</feature>
<dbReference type="Pfam" id="PF13499">
    <property type="entry name" value="EF-hand_7"/>
    <property type="match status" value="1"/>
</dbReference>
<dbReference type="InterPro" id="IPR011992">
    <property type="entry name" value="EF-hand-dom_pair"/>
</dbReference>
<feature type="region of interest" description="Disordered" evidence="3">
    <location>
        <begin position="855"/>
        <end position="885"/>
    </location>
</feature>
<evidence type="ECO:0000313" key="5">
    <source>
        <dbReference type="EMBL" id="OXA63962.1"/>
    </source>
</evidence>
<feature type="domain" description="EF-hand" evidence="4">
    <location>
        <begin position="1196"/>
        <end position="1231"/>
    </location>
</feature>
<dbReference type="Gene3D" id="1.10.238.220">
    <property type="match status" value="1"/>
</dbReference>
<dbReference type="GO" id="GO:0019888">
    <property type="term" value="F:protein phosphatase regulator activity"/>
    <property type="evidence" value="ECO:0007669"/>
    <property type="project" value="TreeGrafter"/>
</dbReference>
<dbReference type="EMBL" id="LNIX01000001">
    <property type="protein sequence ID" value="OXA63962.1"/>
    <property type="molecule type" value="Genomic_DNA"/>
</dbReference>
<dbReference type="Gene3D" id="1.10.238.230">
    <property type="match status" value="1"/>
</dbReference>
<feature type="compositionally biased region" description="Low complexity" evidence="3">
    <location>
        <begin position="278"/>
        <end position="289"/>
    </location>
</feature>
<dbReference type="Proteomes" id="UP000198287">
    <property type="component" value="Unassembled WGS sequence"/>
</dbReference>
<evidence type="ECO:0000256" key="3">
    <source>
        <dbReference type="SAM" id="MobiDB-lite"/>
    </source>
</evidence>
<name>A0A226F2G4_FOLCA</name>
<feature type="region of interest" description="Disordered" evidence="3">
    <location>
        <begin position="369"/>
        <end position="405"/>
    </location>
</feature>